<dbReference type="EMBL" id="AONG01000013">
    <property type="protein sequence ID" value="KIQ68646.1"/>
    <property type="molecule type" value="Genomic_DNA"/>
</dbReference>
<organism evidence="2 3">
    <name type="scientific">Wenxinia marina DSM 24838</name>
    <dbReference type="NCBI Taxonomy" id="1123501"/>
    <lineage>
        <taxon>Bacteria</taxon>
        <taxon>Pseudomonadati</taxon>
        <taxon>Pseudomonadota</taxon>
        <taxon>Alphaproteobacteria</taxon>
        <taxon>Rhodobacterales</taxon>
        <taxon>Roseobacteraceae</taxon>
        <taxon>Wenxinia</taxon>
    </lineage>
</organism>
<gene>
    <name evidence="2" type="ORF">Wenmar_02917</name>
</gene>
<evidence type="ECO:0000256" key="1">
    <source>
        <dbReference type="SAM" id="SignalP"/>
    </source>
</evidence>
<sequence>MMLRGSLLLSSVLALAACGSSGSSDAPTPPTPGEAFDAAVRQAADMADPASLGMPTFASNRPDTGAAVFEGPALITMNDGAREPAFAGSAEIRADFATSTVSGVMTDFLFAADTDDTGAAGPVIPAAGNLTVGPGAIVSVPRGPGMARGLGSDNLVTGVLVAGGDSYRFNQTVEGVFFGNPDPRSVVMSGDGVVGVGTDSLDSSILVVAD</sequence>
<protein>
    <submittedName>
        <fullName evidence="2">Uncharacterized protein</fullName>
    </submittedName>
</protein>
<dbReference type="Proteomes" id="UP000035100">
    <property type="component" value="Unassembled WGS sequence"/>
</dbReference>
<dbReference type="STRING" id="1123501.Wenmar_02917"/>
<evidence type="ECO:0000313" key="3">
    <source>
        <dbReference type="Proteomes" id="UP000035100"/>
    </source>
</evidence>
<dbReference type="RefSeq" id="WP_156169410.1">
    <property type="nucleotide sequence ID" value="NZ_KB902310.1"/>
</dbReference>
<keyword evidence="1" id="KW-0732">Signal</keyword>
<feature type="signal peptide" evidence="1">
    <location>
        <begin position="1"/>
        <end position="16"/>
    </location>
</feature>
<name>A0A0D0PB44_9RHOB</name>
<accession>A0A0D0PB44</accession>
<feature type="chain" id="PRO_5002218206" evidence="1">
    <location>
        <begin position="17"/>
        <end position="210"/>
    </location>
</feature>
<reference evidence="2 3" key="1">
    <citation type="submission" date="2013-01" db="EMBL/GenBank/DDBJ databases">
        <authorList>
            <person name="Fiebig A."/>
            <person name="Goeker M."/>
            <person name="Klenk H.-P.P."/>
        </authorList>
    </citation>
    <scope>NUCLEOTIDE SEQUENCE [LARGE SCALE GENOMIC DNA]</scope>
    <source>
        <strain evidence="2 3">DSM 24838</strain>
    </source>
</reference>
<dbReference type="PROSITE" id="PS51257">
    <property type="entry name" value="PROKAR_LIPOPROTEIN"/>
    <property type="match status" value="1"/>
</dbReference>
<comment type="caution">
    <text evidence="2">The sequence shown here is derived from an EMBL/GenBank/DDBJ whole genome shotgun (WGS) entry which is preliminary data.</text>
</comment>
<dbReference type="AlphaFoldDB" id="A0A0D0PB44"/>
<proteinExistence type="predicted"/>
<keyword evidence="3" id="KW-1185">Reference proteome</keyword>
<evidence type="ECO:0000313" key="2">
    <source>
        <dbReference type="EMBL" id="KIQ68646.1"/>
    </source>
</evidence>